<comment type="subcellular location">
    <subcellularLocation>
        <location evidence="1">Membrane</location>
        <topology evidence="1">Multi-pass membrane protein</topology>
    </subcellularLocation>
</comment>
<evidence type="ECO:0000313" key="7">
    <source>
        <dbReference type="EMBL" id="KTD20346.1"/>
    </source>
</evidence>
<dbReference type="EMBL" id="LNYK01000026">
    <property type="protein sequence ID" value="KTD20346.1"/>
    <property type="molecule type" value="Genomic_DNA"/>
</dbReference>
<feature type="transmembrane region" description="Helical" evidence="5">
    <location>
        <begin position="70"/>
        <end position="87"/>
    </location>
</feature>
<reference evidence="7 8" key="1">
    <citation type="submission" date="2015-11" db="EMBL/GenBank/DDBJ databases">
        <title>Genomic analysis of 38 Legionella species identifies large and diverse effector repertoires.</title>
        <authorList>
            <person name="Burstein D."/>
            <person name="Amaro F."/>
            <person name="Zusman T."/>
            <person name="Lifshitz Z."/>
            <person name="Cohen O."/>
            <person name="Gilbert J.A."/>
            <person name="Pupko T."/>
            <person name="Shuman H.A."/>
            <person name="Segal G."/>
        </authorList>
    </citation>
    <scope>NUCLEOTIDE SEQUENCE [LARGE SCALE GENOMIC DNA]</scope>
    <source>
        <strain evidence="7 8">ATCC 49505</strain>
    </source>
</reference>
<evidence type="ECO:0000313" key="8">
    <source>
        <dbReference type="Proteomes" id="UP000054997"/>
    </source>
</evidence>
<dbReference type="PATRIC" id="fig|45068.5.peg.1843"/>
<keyword evidence="4 5" id="KW-0472">Membrane</keyword>
<feature type="transmembrane region" description="Helical" evidence="5">
    <location>
        <begin position="123"/>
        <end position="145"/>
    </location>
</feature>
<dbReference type="Pfam" id="PF13515">
    <property type="entry name" value="FUSC_2"/>
    <property type="match status" value="1"/>
</dbReference>
<keyword evidence="8" id="KW-1185">Reference proteome</keyword>
<protein>
    <recommendedName>
        <fullName evidence="6">Integral membrane bound transporter domain-containing protein</fullName>
    </recommendedName>
</protein>
<feature type="transmembrane region" description="Helical" evidence="5">
    <location>
        <begin position="47"/>
        <end position="64"/>
    </location>
</feature>
<keyword evidence="3 5" id="KW-1133">Transmembrane helix</keyword>
<feature type="transmembrane region" description="Helical" evidence="5">
    <location>
        <begin position="94"/>
        <end position="111"/>
    </location>
</feature>
<comment type="caution">
    <text evidence="7">The sequence shown here is derived from an EMBL/GenBank/DDBJ whole genome shotgun (WGS) entry which is preliminary data.</text>
</comment>
<evidence type="ECO:0000256" key="1">
    <source>
        <dbReference type="ARBA" id="ARBA00004141"/>
    </source>
</evidence>
<dbReference type="InterPro" id="IPR049453">
    <property type="entry name" value="Memb_transporter_dom"/>
</dbReference>
<name>A0A0W0VJQ3_9GAMM</name>
<evidence type="ECO:0000256" key="5">
    <source>
        <dbReference type="SAM" id="Phobius"/>
    </source>
</evidence>
<sequence>MALMYIMALCVFLFSTIPHKRWVFLSVMVICAGIQPGLIVKRSIRRIKGTMLALVLMMPVLYLVQINYRLIPVLLIGSAILMVVSGMNSNRYDIKVFFTTFFVFLLTALTVEEITAEGPVEMVLNRAICTLIGVAIILSADYFLFDSYRYGRKLYFFHQLLTYRFLKKKAQELREEKNLPVNRYTYISRLRDETNERFSALAKAAESLVSDLSADLALKKEVAQFQGTLSELRRLLFATCFARLILNSPENLTRNLVDFDALMSKAQSQMLITMHDKDQPVETMAKS</sequence>
<evidence type="ECO:0000256" key="2">
    <source>
        <dbReference type="ARBA" id="ARBA00022692"/>
    </source>
</evidence>
<feature type="transmembrane region" description="Helical" evidence="5">
    <location>
        <begin position="22"/>
        <end position="40"/>
    </location>
</feature>
<evidence type="ECO:0000256" key="3">
    <source>
        <dbReference type="ARBA" id="ARBA00022989"/>
    </source>
</evidence>
<dbReference type="GO" id="GO:0016020">
    <property type="term" value="C:membrane"/>
    <property type="evidence" value="ECO:0007669"/>
    <property type="project" value="UniProtKB-SubCell"/>
</dbReference>
<proteinExistence type="predicted"/>
<evidence type="ECO:0000256" key="4">
    <source>
        <dbReference type="ARBA" id="ARBA00023136"/>
    </source>
</evidence>
<dbReference type="STRING" id="45068.Llon_1699"/>
<evidence type="ECO:0000259" key="6">
    <source>
        <dbReference type="Pfam" id="PF13515"/>
    </source>
</evidence>
<gene>
    <name evidence="7" type="ORF">Llon_1699</name>
</gene>
<accession>A0A0W0VJQ3</accession>
<keyword evidence="2 5" id="KW-0812">Transmembrane</keyword>
<dbReference type="Proteomes" id="UP000054997">
    <property type="component" value="Unassembled WGS sequence"/>
</dbReference>
<dbReference type="AlphaFoldDB" id="A0A0W0VJQ3"/>
<organism evidence="7 8">
    <name type="scientific">Legionella londiniensis</name>
    <dbReference type="NCBI Taxonomy" id="45068"/>
    <lineage>
        <taxon>Bacteria</taxon>
        <taxon>Pseudomonadati</taxon>
        <taxon>Pseudomonadota</taxon>
        <taxon>Gammaproteobacteria</taxon>
        <taxon>Legionellales</taxon>
        <taxon>Legionellaceae</taxon>
        <taxon>Legionella</taxon>
    </lineage>
</organism>
<feature type="domain" description="Integral membrane bound transporter" evidence="6">
    <location>
        <begin position="8"/>
        <end position="138"/>
    </location>
</feature>